<gene>
    <name evidence="1" type="ORF">MIMGU_mgv1a017216mg</name>
</gene>
<name>A0A022QKB3_ERYGU</name>
<evidence type="ECO:0008006" key="3">
    <source>
        <dbReference type="Google" id="ProtNLM"/>
    </source>
</evidence>
<reference evidence="1 2" key="1">
    <citation type="journal article" date="2013" name="Proc. Natl. Acad. Sci. U.S.A.">
        <title>Fine-scale variation in meiotic recombination in Mimulus inferred from population shotgun sequencing.</title>
        <authorList>
            <person name="Hellsten U."/>
            <person name="Wright K.M."/>
            <person name="Jenkins J."/>
            <person name="Shu S."/>
            <person name="Yuan Y."/>
            <person name="Wessler S.R."/>
            <person name="Schmutz J."/>
            <person name="Willis J.H."/>
            <person name="Rokhsar D.S."/>
        </authorList>
    </citation>
    <scope>NUCLEOTIDE SEQUENCE [LARGE SCALE GENOMIC DNA]</scope>
    <source>
        <strain evidence="2">cv. DUN x IM62</strain>
    </source>
</reference>
<dbReference type="EMBL" id="KI631456">
    <property type="protein sequence ID" value="EYU27718.1"/>
    <property type="molecule type" value="Genomic_DNA"/>
</dbReference>
<dbReference type="AlphaFoldDB" id="A0A022QKB3"/>
<organism evidence="1 2">
    <name type="scientific">Erythranthe guttata</name>
    <name type="common">Yellow monkey flower</name>
    <name type="synonym">Mimulus guttatus</name>
    <dbReference type="NCBI Taxonomy" id="4155"/>
    <lineage>
        <taxon>Eukaryota</taxon>
        <taxon>Viridiplantae</taxon>
        <taxon>Streptophyta</taxon>
        <taxon>Embryophyta</taxon>
        <taxon>Tracheophyta</taxon>
        <taxon>Spermatophyta</taxon>
        <taxon>Magnoliopsida</taxon>
        <taxon>eudicotyledons</taxon>
        <taxon>Gunneridae</taxon>
        <taxon>Pentapetalae</taxon>
        <taxon>asterids</taxon>
        <taxon>lamiids</taxon>
        <taxon>Lamiales</taxon>
        <taxon>Phrymaceae</taxon>
        <taxon>Erythranthe</taxon>
    </lineage>
</organism>
<dbReference type="PhylomeDB" id="A0A022QKB3"/>
<evidence type="ECO:0000313" key="1">
    <source>
        <dbReference type="EMBL" id="EYU27718.1"/>
    </source>
</evidence>
<proteinExistence type="predicted"/>
<protein>
    <recommendedName>
        <fullName evidence="3">Mediator of RNA polymerase II transcription subunit 11</fullName>
    </recommendedName>
</protein>
<dbReference type="Proteomes" id="UP000030748">
    <property type="component" value="Unassembled WGS sequence"/>
</dbReference>
<dbReference type="STRING" id="4155.A0A022QKB3"/>
<keyword evidence="2" id="KW-1185">Reference proteome</keyword>
<accession>A0A022QKB3</accession>
<dbReference type="GO" id="GO:0016592">
    <property type="term" value="C:mediator complex"/>
    <property type="evidence" value="ECO:0000318"/>
    <property type="project" value="GO_Central"/>
</dbReference>
<evidence type="ECO:0000313" key="2">
    <source>
        <dbReference type="Proteomes" id="UP000030748"/>
    </source>
</evidence>
<sequence>MYSRSQTTPTQRLQNLEKRTTRLAELAYEVMEEMANPSGPTHDLLSSHFSDFKQLAQDTKKLKAYTSIVRLRSAAIFQEYQTRFLGRN</sequence>